<dbReference type="GO" id="GO:0046872">
    <property type="term" value="F:metal ion binding"/>
    <property type="evidence" value="ECO:0007669"/>
    <property type="project" value="UniProtKB-KW"/>
</dbReference>
<keyword evidence="5" id="KW-0677">Repeat</keyword>
<keyword evidence="10 14" id="KW-0830">Ubiquinone</keyword>
<keyword evidence="14" id="KW-0560">Oxidoreductase</keyword>
<evidence type="ECO:0000256" key="6">
    <source>
        <dbReference type="ARBA" id="ARBA00022967"/>
    </source>
</evidence>
<dbReference type="PROSITE" id="PS00198">
    <property type="entry name" value="4FE4S_FER_1"/>
    <property type="match status" value="1"/>
</dbReference>
<dbReference type="PROSITE" id="PS51379">
    <property type="entry name" value="4FE4S_FER_2"/>
    <property type="match status" value="2"/>
</dbReference>
<evidence type="ECO:0000313" key="14">
    <source>
        <dbReference type="EMBL" id="CAA9434562.1"/>
    </source>
</evidence>
<keyword evidence="8" id="KW-0411">Iron-sulfur</keyword>
<evidence type="ECO:0000256" key="2">
    <source>
        <dbReference type="ARBA" id="ARBA00022485"/>
    </source>
</evidence>
<organism evidence="14">
    <name type="scientific">uncultured Rubrobacteraceae bacterium</name>
    <dbReference type="NCBI Taxonomy" id="349277"/>
    <lineage>
        <taxon>Bacteria</taxon>
        <taxon>Bacillati</taxon>
        <taxon>Actinomycetota</taxon>
        <taxon>Rubrobacteria</taxon>
        <taxon>Rubrobacterales</taxon>
        <taxon>Rubrobacteraceae</taxon>
        <taxon>environmental samples</taxon>
    </lineage>
</organism>
<dbReference type="GO" id="GO:0016020">
    <property type="term" value="C:membrane"/>
    <property type="evidence" value="ECO:0007669"/>
    <property type="project" value="InterPro"/>
</dbReference>
<dbReference type="PANTHER" id="PTHR10849">
    <property type="entry name" value="NADH DEHYDROGENASE UBIQUINONE IRON-SULFUR PROTEIN 8, MITOCHONDRIAL"/>
    <property type="match status" value="1"/>
</dbReference>
<dbReference type="InterPro" id="IPR010226">
    <property type="entry name" value="NADH_quinone_OxRdtase_chainI"/>
</dbReference>
<feature type="region of interest" description="Disordered" evidence="12">
    <location>
        <begin position="132"/>
        <end position="185"/>
    </location>
</feature>
<dbReference type="SUPFAM" id="SSF54862">
    <property type="entry name" value="4Fe-4S ferredoxins"/>
    <property type="match status" value="1"/>
</dbReference>
<dbReference type="InterPro" id="IPR017900">
    <property type="entry name" value="4Fe4S_Fe_S_CS"/>
</dbReference>
<evidence type="ECO:0000259" key="13">
    <source>
        <dbReference type="PROSITE" id="PS51379"/>
    </source>
</evidence>
<evidence type="ECO:0000256" key="8">
    <source>
        <dbReference type="ARBA" id="ARBA00023014"/>
    </source>
</evidence>
<dbReference type="Gene3D" id="3.30.70.3270">
    <property type="match status" value="1"/>
</dbReference>
<feature type="domain" description="4Fe-4S ferredoxin-type" evidence="13">
    <location>
        <begin position="85"/>
        <end position="114"/>
    </location>
</feature>
<evidence type="ECO:0000256" key="11">
    <source>
        <dbReference type="ARBA" id="ARBA00023136"/>
    </source>
</evidence>
<evidence type="ECO:0000256" key="9">
    <source>
        <dbReference type="ARBA" id="ARBA00023027"/>
    </source>
</evidence>
<dbReference type="EMBL" id="CADCVE010000001">
    <property type="protein sequence ID" value="CAA9434562.1"/>
    <property type="molecule type" value="Genomic_DNA"/>
</dbReference>
<keyword evidence="4" id="KW-0479">Metal-binding</keyword>
<evidence type="ECO:0000256" key="12">
    <source>
        <dbReference type="SAM" id="MobiDB-lite"/>
    </source>
</evidence>
<dbReference type="InterPro" id="IPR017896">
    <property type="entry name" value="4Fe4S_Fe-S-bd"/>
</dbReference>
<accession>A0A6J4Q4G4</accession>
<dbReference type="GO" id="GO:0016651">
    <property type="term" value="F:oxidoreductase activity, acting on NAD(P)H"/>
    <property type="evidence" value="ECO:0007669"/>
    <property type="project" value="InterPro"/>
</dbReference>
<keyword evidence="2" id="KW-0004">4Fe-4S</keyword>
<keyword evidence="3" id="KW-0874">Quinone</keyword>
<evidence type="ECO:0000256" key="1">
    <source>
        <dbReference type="ARBA" id="ARBA00022475"/>
    </source>
</evidence>
<dbReference type="Pfam" id="PF12838">
    <property type="entry name" value="Fer4_7"/>
    <property type="match status" value="1"/>
</dbReference>
<dbReference type="GO" id="GO:0051539">
    <property type="term" value="F:4 iron, 4 sulfur cluster binding"/>
    <property type="evidence" value="ECO:0007669"/>
    <property type="project" value="UniProtKB-KW"/>
</dbReference>
<dbReference type="GO" id="GO:0048038">
    <property type="term" value="F:quinone binding"/>
    <property type="evidence" value="ECO:0007669"/>
    <property type="project" value="UniProtKB-KW"/>
</dbReference>
<keyword evidence="9" id="KW-0520">NAD</keyword>
<evidence type="ECO:0000256" key="5">
    <source>
        <dbReference type="ARBA" id="ARBA00022737"/>
    </source>
</evidence>
<dbReference type="PANTHER" id="PTHR10849:SF24">
    <property type="entry name" value="NADH-QUINONE OXIDOREDUCTASE SUBUNIT I 2"/>
    <property type="match status" value="1"/>
</dbReference>
<feature type="compositionally biased region" description="Low complexity" evidence="12">
    <location>
        <begin position="151"/>
        <end position="162"/>
    </location>
</feature>
<keyword evidence="1" id="KW-1003">Cell membrane</keyword>
<evidence type="ECO:0000256" key="4">
    <source>
        <dbReference type="ARBA" id="ARBA00022723"/>
    </source>
</evidence>
<gene>
    <name evidence="14" type="ORF">AVDCRST_MAG28-1716</name>
</gene>
<evidence type="ECO:0000256" key="3">
    <source>
        <dbReference type="ARBA" id="ARBA00022719"/>
    </source>
</evidence>
<name>A0A6J4Q4G4_9ACTN</name>
<dbReference type="AlphaFoldDB" id="A0A6J4Q4G4"/>
<keyword evidence="11" id="KW-0472">Membrane</keyword>
<feature type="domain" description="4Fe-4S ferredoxin-type" evidence="13">
    <location>
        <begin position="41"/>
        <end position="70"/>
    </location>
</feature>
<reference evidence="14" key="1">
    <citation type="submission" date="2020-02" db="EMBL/GenBank/DDBJ databases">
        <authorList>
            <person name="Meier V. D."/>
        </authorList>
    </citation>
    <scope>NUCLEOTIDE SEQUENCE</scope>
    <source>
        <strain evidence="14">AVDCRST_MAG28</strain>
    </source>
</reference>
<keyword evidence="7" id="KW-0408">Iron</keyword>
<dbReference type="EC" id="1.6.5.3" evidence="14"/>
<protein>
    <submittedName>
        <fullName evidence="14">NADH-ubiquinone oxidoreductase chain I</fullName>
        <ecNumber evidence="14">1.6.5.3</ecNumber>
    </submittedName>
</protein>
<sequence length="185" mass="20469">MPQLGQGILKGMGITLRHLFDRKVTRQYPEYKKETFERSRGMLTVDMDRCIACLQCMRICPDHCISIEQTKRDADGSGKAKPYAIGFVIDDSRCMYCSLCVEVCPVNCIYHTEEFEVQAYNRLELARQFGERPVDPTIDPKPAVKKKKPAGKAAAAGAGKGAKAADGEAAPKRTPRRAAKKDDAA</sequence>
<evidence type="ECO:0000256" key="7">
    <source>
        <dbReference type="ARBA" id="ARBA00023004"/>
    </source>
</evidence>
<proteinExistence type="predicted"/>
<keyword evidence="6" id="KW-1278">Translocase</keyword>
<evidence type="ECO:0000256" key="10">
    <source>
        <dbReference type="ARBA" id="ARBA00023075"/>
    </source>
</evidence>